<evidence type="ECO:0000256" key="1">
    <source>
        <dbReference type="ARBA" id="ARBA00004651"/>
    </source>
</evidence>
<feature type="transmembrane region" description="Helical" evidence="8">
    <location>
        <begin position="309"/>
        <end position="331"/>
    </location>
</feature>
<keyword evidence="5 8" id="KW-1133">Transmembrane helix</keyword>
<name>A0A4U8Z2U7_METTU</name>
<evidence type="ECO:0000259" key="9">
    <source>
        <dbReference type="PROSITE" id="PS50850"/>
    </source>
</evidence>
<keyword evidence="2" id="KW-0813">Transport</keyword>
<evidence type="ECO:0000313" key="10">
    <source>
        <dbReference type="EMBL" id="VFU09658.1"/>
    </source>
</evidence>
<dbReference type="InterPro" id="IPR036259">
    <property type="entry name" value="MFS_trans_sf"/>
</dbReference>
<evidence type="ECO:0000313" key="11">
    <source>
        <dbReference type="Proteomes" id="UP000294360"/>
    </source>
</evidence>
<proteinExistence type="predicted"/>
<feature type="transmembrane region" description="Helical" evidence="8">
    <location>
        <begin position="236"/>
        <end position="256"/>
    </location>
</feature>
<dbReference type="Pfam" id="PF07690">
    <property type="entry name" value="MFS_1"/>
    <property type="match status" value="1"/>
</dbReference>
<dbReference type="NCBIfam" id="TIGR00711">
    <property type="entry name" value="efflux_EmrB"/>
    <property type="match status" value="1"/>
</dbReference>
<feature type="transmembrane region" description="Helical" evidence="8">
    <location>
        <begin position="437"/>
        <end position="457"/>
    </location>
</feature>
<dbReference type="CDD" id="cd17503">
    <property type="entry name" value="MFS_LmrB_MDR_like"/>
    <property type="match status" value="1"/>
</dbReference>
<evidence type="ECO:0000256" key="7">
    <source>
        <dbReference type="SAM" id="MobiDB-lite"/>
    </source>
</evidence>
<keyword evidence="3" id="KW-1003">Cell membrane</keyword>
<feature type="transmembrane region" description="Helical" evidence="8">
    <location>
        <begin position="523"/>
        <end position="542"/>
    </location>
</feature>
<reference evidence="10 11" key="1">
    <citation type="submission" date="2019-03" db="EMBL/GenBank/DDBJ databases">
        <authorList>
            <person name="Kox A.R. M."/>
        </authorList>
    </citation>
    <scope>NUCLEOTIDE SEQUENCE [LARGE SCALE GENOMIC DNA]</scope>
    <source>
        <strain evidence="10">MTUNDRAET4 annotated genome</strain>
    </source>
</reference>
<dbReference type="OrthoDB" id="9812221at2"/>
<dbReference type="PANTHER" id="PTHR23501">
    <property type="entry name" value="MAJOR FACILITATOR SUPERFAMILY"/>
    <property type="match status" value="1"/>
</dbReference>
<evidence type="ECO:0000256" key="6">
    <source>
        <dbReference type="ARBA" id="ARBA00023136"/>
    </source>
</evidence>
<feature type="transmembrane region" description="Helical" evidence="8">
    <location>
        <begin position="371"/>
        <end position="388"/>
    </location>
</feature>
<sequence>MSAAVARAAGSPGARSREAGAKGSRSRAAAHSHGHEAEAAWKPGHNPWAIAVVVTLAAFMEILDTTIVNVALPHIAGSLSSSNDEATWALTSYLVANGIVLTISGWLSSVIGRKRYFIICISMFTVCSFLCGIADSLPQLVAFRLLQGFFGGGMQPSQQAIILDTFPPEKRGAAFGVTAIATIVAPVLGPTLGGLITDTYNWRWIFFANLPVGLITVFFVSVLVEDPPSAKRMSRRIDVIGLALITLGLGCLQVMMDRGEDEDWFSSSFIQVMAGLAIFGIIGAIVWLKVAKHPIVNLDVFKDKNFAMGCVCISAVGATLYAGAVVIPQFAQTVINYNATWSGLILSPGGIAIILLIPIIGVAMRFVQTRLIIAAGFFVMGAAFFYSSRLTPNIDFFTLVTMRAAQTAGLAFLFVPISTIAYITLPRRLNGDATALFTMFRNVFGSVGISLATAMITERTQAHQAQLSKWATPFHQPYNELVASYQRTLVGMGHAAGAAHDLAVGMVYQAFRVQAQILAYSDVFLYVGVVAFCVVPFCFFLTNKKAGGGPAAAVH</sequence>
<keyword evidence="6 8" id="KW-0472">Membrane</keyword>
<evidence type="ECO:0000256" key="8">
    <source>
        <dbReference type="SAM" id="Phobius"/>
    </source>
</evidence>
<feature type="transmembrane region" description="Helical" evidence="8">
    <location>
        <begin position="268"/>
        <end position="288"/>
    </location>
</feature>
<protein>
    <submittedName>
        <fullName evidence="10">Drug resistance transporter, EmrB/QacA subfamily</fullName>
    </submittedName>
</protein>
<feature type="transmembrane region" description="Helical" evidence="8">
    <location>
        <begin position="48"/>
        <end position="72"/>
    </location>
</feature>
<evidence type="ECO:0000256" key="3">
    <source>
        <dbReference type="ARBA" id="ARBA00022475"/>
    </source>
</evidence>
<evidence type="ECO:0000256" key="5">
    <source>
        <dbReference type="ARBA" id="ARBA00022989"/>
    </source>
</evidence>
<feature type="transmembrane region" description="Helical" evidence="8">
    <location>
        <begin position="116"/>
        <end position="137"/>
    </location>
</feature>
<feature type="transmembrane region" description="Helical" evidence="8">
    <location>
        <begin position="173"/>
        <end position="196"/>
    </location>
</feature>
<dbReference type="KEGG" id="mtun:MTUNDRAET4_2771"/>
<dbReference type="InterPro" id="IPR011701">
    <property type="entry name" value="MFS"/>
</dbReference>
<feature type="transmembrane region" description="Helical" evidence="8">
    <location>
        <begin position="93"/>
        <end position="110"/>
    </location>
</feature>
<dbReference type="SUPFAM" id="SSF103473">
    <property type="entry name" value="MFS general substrate transporter"/>
    <property type="match status" value="1"/>
</dbReference>
<dbReference type="RefSeq" id="WP_134490101.1">
    <property type="nucleotide sequence ID" value="NZ_LR536450.1"/>
</dbReference>
<feature type="compositionally biased region" description="Low complexity" evidence="7">
    <location>
        <begin position="1"/>
        <end position="14"/>
    </location>
</feature>
<gene>
    <name evidence="10" type="ORF">MTUNDRAET4_2771</name>
</gene>
<comment type="subcellular location">
    <subcellularLocation>
        <location evidence="1">Cell membrane</location>
        <topology evidence="1">Multi-pass membrane protein</topology>
    </subcellularLocation>
</comment>
<dbReference type="EMBL" id="LR536450">
    <property type="protein sequence ID" value="VFU09658.1"/>
    <property type="molecule type" value="Genomic_DNA"/>
</dbReference>
<dbReference type="Gene3D" id="1.20.1720.10">
    <property type="entry name" value="Multidrug resistance protein D"/>
    <property type="match status" value="1"/>
</dbReference>
<dbReference type="PROSITE" id="PS50850">
    <property type="entry name" value="MFS"/>
    <property type="match status" value="1"/>
</dbReference>
<organism evidence="10 11">
    <name type="scientific">Methylocella tundrae</name>
    <dbReference type="NCBI Taxonomy" id="227605"/>
    <lineage>
        <taxon>Bacteria</taxon>
        <taxon>Pseudomonadati</taxon>
        <taxon>Pseudomonadota</taxon>
        <taxon>Alphaproteobacteria</taxon>
        <taxon>Hyphomicrobiales</taxon>
        <taxon>Beijerinckiaceae</taxon>
        <taxon>Methylocella</taxon>
    </lineage>
</organism>
<dbReference type="PANTHER" id="PTHR23501:SF174">
    <property type="entry name" value="MULTIDRUG EXPORT PROTEIN EMRB-RELATED"/>
    <property type="match status" value="1"/>
</dbReference>
<feature type="transmembrane region" description="Helical" evidence="8">
    <location>
        <begin position="408"/>
        <end position="425"/>
    </location>
</feature>
<dbReference type="Gene3D" id="1.20.1250.20">
    <property type="entry name" value="MFS general substrate transporter like domains"/>
    <property type="match status" value="1"/>
</dbReference>
<accession>A0A4U8Z2U7</accession>
<dbReference type="InterPro" id="IPR004638">
    <property type="entry name" value="EmrB-like"/>
</dbReference>
<dbReference type="AlphaFoldDB" id="A0A4U8Z2U7"/>
<feature type="region of interest" description="Disordered" evidence="7">
    <location>
        <begin position="1"/>
        <end position="38"/>
    </location>
</feature>
<evidence type="ECO:0000256" key="4">
    <source>
        <dbReference type="ARBA" id="ARBA00022692"/>
    </source>
</evidence>
<evidence type="ECO:0000256" key="2">
    <source>
        <dbReference type="ARBA" id="ARBA00022448"/>
    </source>
</evidence>
<feature type="domain" description="Major facilitator superfamily (MFS) profile" evidence="9">
    <location>
        <begin position="50"/>
        <end position="546"/>
    </location>
</feature>
<dbReference type="GO" id="GO:0005886">
    <property type="term" value="C:plasma membrane"/>
    <property type="evidence" value="ECO:0007669"/>
    <property type="project" value="UniProtKB-SubCell"/>
</dbReference>
<keyword evidence="4 8" id="KW-0812">Transmembrane</keyword>
<feature type="transmembrane region" description="Helical" evidence="8">
    <location>
        <begin position="343"/>
        <end position="364"/>
    </location>
</feature>
<dbReference type="GO" id="GO:0022857">
    <property type="term" value="F:transmembrane transporter activity"/>
    <property type="evidence" value="ECO:0007669"/>
    <property type="project" value="InterPro"/>
</dbReference>
<dbReference type="InterPro" id="IPR020846">
    <property type="entry name" value="MFS_dom"/>
</dbReference>
<feature type="transmembrane region" description="Helical" evidence="8">
    <location>
        <begin position="202"/>
        <end position="224"/>
    </location>
</feature>
<dbReference type="Proteomes" id="UP000294360">
    <property type="component" value="Chromosome"/>
</dbReference>